<protein>
    <submittedName>
        <fullName evidence="1">Uncharacterized protein</fullName>
    </submittedName>
</protein>
<evidence type="ECO:0000313" key="2">
    <source>
        <dbReference type="Proteomes" id="UP000603708"/>
    </source>
</evidence>
<proteinExistence type="predicted"/>
<comment type="caution">
    <text evidence="1">The sequence shown here is derived from an EMBL/GenBank/DDBJ whole genome shotgun (WGS) entry which is preliminary data.</text>
</comment>
<gene>
    <name evidence="1" type="ORF">GCM10018793_28720</name>
</gene>
<organism evidence="1 2">
    <name type="scientific">Streptomyces sulfonofaciens</name>
    <dbReference type="NCBI Taxonomy" id="68272"/>
    <lineage>
        <taxon>Bacteria</taxon>
        <taxon>Bacillati</taxon>
        <taxon>Actinomycetota</taxon>
        <taxon>Actinomycetes</taxon>
        <taxon>Kitasatosporales</taxon>
        <taxon>Streptomycetaceae</taxon>
        <taxon>Streptomyces</taxon>
    </lineage>
</organism>
<name>A0A919G5Z7_9ACTN</name>
<accession>A0A919G5Z7</accession>
<dbReference type="EMBL" id="BNCD01000007">
    <property type="protein sequence ID" value="GHH78381.1"/>
    <property type="molecule type" value="Genomic_DNA"/>
</dbReference>
<reference evidence="1" key="2">
    <citation type="submission" date="2020-09" db="EMBL/GenBank/DDBJ databases">
        <authorList>
            <person name="Sun Q."/>
            <person name="Ohkuma M."/>
        </authorList>
    </citation>
    <scope>NUCLEOTIDE SEQUENCE</scope>
    <source>
        <strain evidence="1">JCM 5069</strain>
    </source>
</reference>
<dbReference type="AlphaFoldDB" id="A0A919G5Z7"/>
<reference evidence="1" key="1">
    <citation type="journal article" date="2014" name="Int. J. Syst. Evol. Microbiol.">
        <title>Complete genome sequence of Corynebacterium casei LMG S-19264T (=DSM 44701T), isolated from a smear-ripened cheese.</title>
        <authorList>
            <consortium name="US DOE Joint Genome Institute (JGI-PGF)"/>
            <person name="Walter F."/>
            <person name="Albersmeier A."/>
            <person name="Kalinowski J."/>
            <person name="Ruckert C."/>
        </authorList>
    </citation>
    <scope>NUCLEOTIDE SEQUENCE</scope>
    <source>
        <strain evidence="1">JCM 5069</strain>
    </source>
</reference>
<dbReference type="Proteomes" id="UP000603708">
    <property type="component" value="Unassembled WGS sequence"/>
</dbReference>
<evidence type="ECO:0000313" key="1">
    <source>
        <dbReference type="EMBL" id="GHH78381.1"/>
    </source>
</evidence>
<keyword evidence="2" id="KW-1185">Reference proteome</keyword>
<sequence length="48" mass="5415">MDPLCRGAGTPGHRIAVLHKVYAEALDRMRERANARIDAALRKWSDPE</sequence>